<organism evidence="1 2">
    <name type="scientific">Streptomyces cuspidosporus</name>
    <dbReference type="NCBI Taxonomy" id="66882"/>
    <lineage>
        <taxon>Bacteria</taxon>
        <taxon>Bacillati</taxon>
        <taxon>Actinomycetota</taxon>
        <taxon>Actinomycetes</taxon>
        <taxon>Kitasatosporales</taxon>
        <taxon>Streptomycetaceae</taxon>
        <taxon>Streptomyces</taxon>
    </lineage>
</organism>
<reference evidence="1 2" key="1">
    <citation type="journal article" date="2019" name="Int. J. Syst. Evol. Microbiol.">
        <title>The Global Catalogue of Microorganisms (GCM) 10K type strain sequencing project: providing services to taxonomists for standard genome sequencing and annotation.</title>
        <authorList>
            <consortium name="The Broad Institute Genomics Platform"/>
            <consortium name="The Broad Institute Genome Sequencing Center for Infectious Disease"/>
            <person name="Wu L."/>
            <person name="Ma J."/>
        </authorList>
    </citation>
    <scope>NUCLEOTIDE SEQUENCE [LARGE SCALE GENOMIC DNA]</scope>
    <source>
        <strain evidence="1 2">JCM 4316</strain>
    </source>
</reference>
<dbReference type="Pfam" id="PF13561">
    <property type="entry name" value="adh_short_C2"/>
    <property type="match status" value="1"/>
</dbReference>
<dbReference type="EMBL" id="BAAASD010000001">
    <property type="protein sequence ID" value="GAA2325669.1"/>
    <property type="molecule type" value="Genomic_DNA"/>
</dbReference>
<dbReference type="SUPFAM" id="SSF51735">
    <property type="entry name" value="NAD(P)-binding Rossmann-fold domains"/>
    <property type="match status" value="1"/>
</dbReference>
<protein>
    <recommendedName>
        <fullName evidence="3">Oxidoreductase</fullName>
    </recommendedName>
</protein>
<dbReference type="InterPro" id="IPR036291">
    <property type="entry name" value="NAD(P)-bd_dom_sf"/>
</dbReference>
<dbReference type="InterPro" id="IPR002347">
    <property type="entry name" value="SDR_fam"/>
</dbReference>
<gene>
    <name evidence="1" type="ORF">GCM10010246_03640</name>
</gene>
<evidence type="ECO:0008006" key="3">
    <source>
        <dbReference type="Google" id="ProtNLM"/>
    </source>
</evidence>
<name>A0ABN3FAE4_9ACTN</name>
<comment type="caution">
    <text evidence="1">The sequence shown here is derived from an EMBL/GenBank/DDBJ whole genome shotgun (WGS) entry which is preliminary data.</text>
</comment>
<evidence type="ECO:0000313" key="2">
    <source>
        <dbReference type="Proteomes" id="UP001500253"/>
    </source>
</evidence>
<dbReference type="Proteomes" id="UP001500253">
    <property type="component" value="Unassembled WGS sequence"/>
</dbReference>
<proteinExistence type="predicted"/>
<keyword evidence="2" id="KW-1185">Reference proteome</keyword>
<evidence type="ECO:0000313" key="1">
    <source>
        <dbReference type="EMBL" id="GAA2325669.1"/>
    </source>
</evidence>
<accession>A0ABN3FAE4</accession>
<dbReference type="RefSeq" id="WP_346172690.1">
    <property type="nucleotide sequence ID" value="NZ_BAAASD010000001.1"/>
</dbReference>
<dbReference type="Gene3D" id="3.40.50.720">
    <property type="entry name" value="NAD(P)-binding Rossmann-like Domain"/>
    <property type="match status" value="1"/>
</dbReference>
<sequence length="53" mass="5615">MSRPNGFRSFHPIGRTGTADDVAATVAFPLPNQTDWVTGAIWDIDGGVTAGRN</sequence>